<accession>V4R4T4</accession>
<dbReference type="InterPro" id="IPR000531">
    <property type="entry name" value="Beta-barrel_TonB"/>
</dbReference>
<organism evidence="8 9">
    <name type="scientific">Asticcacaulis benevestitus DSM 16100 = ATCC BAA-896</name>
    <dbReference type="NCBI Taxonomy" id="1121022"/>
    <lineage>
        <taxon>Bacteria</taxon>
        <taxon>Pseudomonadati</taxon>
        <taxon>Pseudomonadota</taxon>
        <taxon>Alphaproteobacteria</taxon>
        <taxon>Caulobacterales</taxon>
        <taxon>Caulobacteraceae</taxon>
        <taxon>Asticcacaulis</taxon>
    </lineage>
</organism>
<name>V4R4T4_9CAUL</name>
<dbReference type="InterPro" id="IPR037066">
    <property type="entry name" value="Plug_dom_sf"/>
</dbReference>
<dbReference type="PANTHER" id="PTHR40980">
    <property type="entry name" value="PLUG DOMAIN-CONTAINING PROTEIN"/>
    <property type="match status" value="1"/>
</dbReference>
<keyword evidence="2 4" id="KW-0472">Membrane</keyword>
<dbReference type="SUPFAM" id="SSF56935">
    <property type="entry name" value="Porins"/>
    <property type="match status" value="1"/>
</dbReference>
<dbReference type="AlphaFoldDB" id="V4R4T4"/>
<dbReference type="InterPro" id="IPR036942">
    <property type="entry name" value="Beta-barrel_TonB_sf"/>
</dbReference>
<dbReference type="PATRIC" id="fig|1121022.4.peg.3762"/>
<dbReference type="Pfam" id="PF07715">
    <property type="entry name" value="Plug"/>
    <property type="match status" value="1"/>
</dbReference>
<dbReference type="PANTHER" id="PTHR40980:SF3">
    <property type="entry name" value="TONB-DEPENDENT RECEPTOR-LIKE BETA-BARREL DOMAIN-CONTAINING PROTEIN"/>
    <property type="match status" value="1"/>
</dbReference>
<dbReference type="EMBL" id="AWGB01000055">
    <property type="protein sequence ID" value="ESQ86493.1"/>
    <property type="molecule type" value="Genomic_DNA"/>
</dbReference>
<comment type="caution">
    <text evidence="8">The sequence shown here is derived from an EMBL/GenBank/DDBJ whole genome shotgun (WGS) entry which is preliminary data.</text>
</comment>
<evidence type="ECO:0000256" key="1">
    <source>
        <dbReference type="ARBA" id="ARBA00004442"/>
    </source>
</evidence>
<gene>
    <name evidence="8" type="ORF">ABENE_18390</name>
</gene>
<evidence type="ECO:0000313" key="8">
    <source>
        <dbReference type="EMBL" id="ESQ86493.1"/>
    </source>
</evidence>
<keyword evidence="9" id="KW-1185">Reference proteome</keyword>
<dbReference type="Gene3D" id="2.170.130.10">
    <property type="entry name" value="TonB-dependent receptor, plug domain"/>
    <property type="match status" value="1"/>
</dbReference>
<feature type="domain" description="TonB-dependent receptor-like beta-barrel" evidence="6">
    <location>
        <begin position="395"/>
        <end position="943"/>
    </location>
</feature>
<evidence type="ECO:0000256" key="3">
    <source>
        <dbReference type="ARBA" id="ARBA00023237"/>
    </source>
</evidence>
<evidence type="ECO:0000259" key="6">
    <source>
        <dbReference type="Pfam" id="PF00593"/>
    </source>
</evidence>
<dbReference type="InterPro" id="IPR012910">
    <property type="entry name" value="Plug_dom"/>
</dbReference>
<evidence type="ECO:0000256" key="2">
    <source>
        <dbReference type="ARBA" id="ARBA00023136"/>
    </source>
</evidence>
<dbReference type="NCBIfam" id="TIGR01782">
    <property type="entry name" value="TonB-Xanth-Caul"/>
    <property type="match status" value="1"/>
</dbReference>
<dbReference type="eggNOG" id="COG1629">
    <property type="taxonomic scope" value="Bacteria"/>
</dbReference>
<comment type="similarity">
    <text evidence="4">Belongs to the TonB-dependent receptor family.</text>
</comment>
<sequence>MVVTARRKALQNATERKKNSDTVIDSVVADEAGKLPDTSVTEVLSRVAGVTMVRFGSLGSPDQFSWEGTDVQIRGLSGITGLLNGREIFSANGGSGLSWGEVTPEMMSAVDVYKGSNARLIEGGLGGSIDLRTRMPFDYGKPEIGISAAYSYGDLVKKGSPSGSVLMTRRFDTPIGEMGVLVDVARAEFQSADSFMRSEPYYQQTVGGQKRYVPGGFDYGNDTFDRTRTGFYEAFQWKPNDQLTLYQTVFASNYKTVNGGGGVFADVSFGQNGGLPAPVTFADAQFDSNGLFVSGTLAHDGSSVGNSTTWAPGSANNSTPSENTTADFSQGFTWNGERLKLAGALQYVAAWHKAEDYGMGIGEGINLTTMHMDLTGDLPVNTIANSNTAMVDSAHAAANSIVWNVQKNEAHMTAVNLDATYELGDGFFRDVKAGVRYADRAETDTFTGTWWSAINESWNGAQKTVAQSPAEDWAVYSFPNFFKGDIPVPGSYIFSSPSTVICGSCLTHNIVTYGSAEFPKGAATTIADLGAPQTNNIRIETASVYGEVRFASDSSWFGGAPFTGNFGLRVVQDTVHSRGTFTVNTAAPFFLSQADANTAYAQVGGTPAAAQAYMAANNGNMPLSYRRDASVSTPVGGDIKYTRALPSVNFSFKPDDVWLIRFAVNQSLSPPSYSDDRVGGKVSISTSTNANNAAITSGPQMPGIFSGYSGSISQLLKPQVSTNEDLSIEWYPKPSLTAHLDLFNKSIKDFIVFNQSIYNISGQYTQYGSTSSSDVQGALQVVQNFNSNEKTNIRGFELGARAFFDQLPSPLDGLGIEANYTHVDSRAPSLRAVGMDGNTIPDITVPGLSKEAYNINLLYDKGPWDARLAYSWRGDYLATTTGNGTNSWYNLPGAADDPVYCKRGADVVCYSLPIYGSAYGQLDGSVSYKVNDRVQVSFQASNLLDGVPKTKMEVVQGIFATRSWFKSDRRYEISLRMSY</sequence>
<reference evidence="8 9" key="1">
    <citation type="journal article" date="2014" name="Nature">
        <title>Sequential evolution of bacterial morphology by co-option of a developmental regulator.</title>
        <authorList>
            <person name="Jiang C."/>
            <person name="Brown P.J."/>
            <person name="Ducret A."/>
            <person name="Brun Y.V."/>
        </authorList>
    </citation>
    <scope>NUCLEOTIDE SEQUENCE [LARGE SCALE GENOMIC DNA]</scope>
    <source>
        <strain evidence="8 9">DSM 16100</strain>
    </source>
</reference>
<dbReference type="GO" id="GO:0009279">
    <property type="term" value="C:cell outer membrane"/>
    <property type="evidence" value="ECO:0007669"/>
    <property type="project" value="UniProtKB-SubCell"/>
</dbReference>
<evidence type="ECO:0008006" key="10">
    <source>
        <dbReference type="Google" id="ProtNLM"/>
    </source>
</evidence>
<dbReference type="Pfam" id="PF00593">
    <property type="entry name" value="TonB_dep_Rec_b-barrel"/>
    <property type="match status" value="1"/>
</dbReference>
<feature type="domain" description="TonB-dependent receptor plug" evidence="7">
    <location>
        <begin position="17"/>
        <end position="127"/>
    </location>
</feature>
<protein>
    <recommendedName>
        <fullName evidence="10">TonB-dependent receptor</fullName>
    </recommendedName>
</protein>
<keyword evidence="3" id="KW-0998">Cell outer membrane</keyword>
<feature type="region of interest" description="Disordered" evidence="5">
    <location>
        <begin position="304"/>
        <end position="325"/>
    </location>
</feature>
<dbReference type="Proteomes" id="UP000017837">
    <property type="component" value="Unassembled WGS sequence"/>
</dbReference>
<dbReference type="eggNOG" id="COG4771">
    <property type="taxonomic scope" value="Bacteria"/>
</dbReference>
<evidence type="ECO:0000256" key="5">
    <source>
        <dbReference type="SAM" id="MobiDB-lite"/>
    </source>
</evidence>
<dbReference type="STRING" id="1121022.GCA_000376105_03851"/>
<dbReference type="InterPro" id="IPR010104">
    <property type="entry name" value="TonB_rcpt_bac"/>
</dbReference>
<dbReference type="Gene3D" id="2.40.170.20">
    <property type="entry name" value="TonB-dependent receptor, beta-barrel domain"/>
    <property type="match status" value="1"/>
</dbReference>
<comment type="subcellular location">
    <subcellularLocation>
        <location evidence="1 4">Cell outer membrane</location>
    </subcellularLocation>
</comment>
<keyword evidence="4" id="KW-0798">TonB box</keyword>
<evidence type="ECO:0000259" key="7">
    <source>
        <dbReference type="Pfam" id="PF07715"/>
    </source>
</evidence>
<evidence type="ECO:0000256" key="4">
    <source>
        <dbReference type="RuleBase" id="RU003357"/>
    </source>
</evidence>
<proteinExistence type="inferred from homology"/>
<evidence type="ECO:0000313" key="9">
    <source>
        <dbReference type="Proteomes" id="UP000017837"/>
    </source>
</evidence>